<dbReference type="InterPro" id="IPR017972">
    <property type="entry name" value="Cyt_P450_CS"/>
</dbReference>
<dbReference type="PANTHER" id="PTHR46696:SF1">
    <property type="entry name" value="CYTOCHROME P450 YJIB-RELATED"/>
    <property type="match status" value="1"/>
</dbReference>
<keyword evidence="4" id="KW-1185">Reference proteome</keyword>
<dbReference type="GO" id="GO:0004497">
    <property type="term" value="F:monooxygenase activity"/>
    <property type="evidence" value="ECO:0007669"/>
    <property type="project" value="UniProtKB-KW"/>
</dbReference>
<dbReference type="EMBL" id="FNVT01000009">
    <property type="protein sequence ID" value="SEG95515.1"/>
    <property type="molecule type" value="Genomic_DNA"/>
</dbReference>
<accession>A0A1H6EFD3</accession>
<proteinExistence type="inferred from homology"/>
<dbReference type="InterPro" id="IPR001128">
    <property type="entry name" value="Cyt_P450"/>
</dbReference>
<reference evidence="3 4" key="1">
    <citation type="submission" date="2016-10" db="EMBL/GenBank/DDBJ databases">
        <authorList>
            <person name="de Groot N.N."/>
        </authorList>
    </citation>
    <scope>NUCLEOTIDE SEQUENCE [LARGE SCALE GENOMIC DNA]</scope>
    <source>
        <strain evidence="3 4">CGMCC 4.7037</strain>
    </source>
</reference>
<keyword evidence="2" id="KW-0349">Heme</keyword>
<dbReference type="PROSITE" id="PS00086">
    <property type="entry name" value="CYTOCHROME_P450"/>
    <property type="match status" value="1"/>
</dbReference>
<keyword evidence="2" id="KW-0503">Monooxygenase</keyword>
<dbReference type="PANTHER" id="PTHR46696">
    <property type="entry name" value="P450, PUTATIVE (EUROFUNG)-RELATED"/>
    <property type="match status" value="1"/>
</dbReference>
<organism evidence="3 4">
    <name type="scientific">Nonomuraea solani</name>
    <dbReference type="NCBI Taxonomy" id="1144553"/>
    <lineage>
        <taxon>Bacteria</taxon>
        <taxon>Bacillati</taxon>
        <taxon>Actinomycetota</taxon>
        <taxon>Actinomycetes</taxon>
        <taxon>Streptosporangiales</taxon>
        <taxon>Streptosporangiaceae</taxon>
        <taxon>Nonomuraea</taxon>
    </lineage>
</organism>
<dbReference type="InterPro" id="IPR002397">
    <property type="entry name" value="Cyt_P450_B"/>
</dbReference>
<sequence length="423" mass="46536">MRTAEAWTAFEALWTPEGRADPYAHYPALRSSGPVFTAGPRRAVVSGYRECEQVLRDPAFRVCDPEWGDREWPGWHDHPSVVCFYTALMHRDPPANQPARKLLSRCFAARAVSEMGSAVRRQVSRHVDRIIELGSDPAGADVIAEFTKPLSMAVLGEFLGLPESDQPMLRDWIMDFAAANEYVPPGGPDLTAADEAAGHLREYLTAHVSAGRGDVIGSMAGEWGPDGRDDLVSNLMFLTAAGTETSTYLLGNGMVRLAADPDLFARLHHRPERAREFMAELVRHDPPILYTARWTGEATTLGGVRLPRHTLLLVLFAAANRDPAVFPDPDRFVLDRFDPERMAADAAQPLSFGHGRHFCPGSAVARLTGETAFRLLAERCERLTRTRPPTRHDGLIAHGHAAAPVAFTPWAFRRPGRRGGQGG</sequence>
<dbReference type="SUPFAM" id="SSF48264">
    <property type="entry name" value="Cytochrome P450"/>
    <property type="match status" value="1"/>
</dbReference>
<evidence type="ECO:0000313" key="4">
    <source>
        <dbReference type="Proteomes" id="UP000236732"/>
    </source>
</evidence>
<dbReference type="GO" id="GO:0016705">
    <property type="term" value="F:oxidoreductase activity, acting on paired donors, with incorporation or reduction of molecular oxygen"/>
    <property type="evidence" value="ECO:0007669"/>
    <property type="project" value="InterPro"/>
</dbReference>
<evidence type="ECO:0000256" key="2">
    <source>
        <dbReference type="RuleBase" id="RU000461"/>
    </source>
</evidence>
<protein>
    <submittedName>
        <fullName evidence="3">Cytochrome P450</fullName>
    </submittedName>
</protein>
<keyword evidence="2" id="KW-0479">Metal-binding</keyword>
<dbReference type="InterPro" id="IPR036396">
    <property type="entry name" value="Cyt_P450_sf"/>
</dbReference>
<dbReference type="OrthoDB" id="4133219at2"/>
<comment type="similarity">
    <text evidence="1 2">Belongs to the cytochrome P450 family.</text>
</comment>
<name>A0A1H6EFD3_9ACTN</name>
<dbReference type="GO" id="GO:0020037">
    <property type="term" value="F:heme binding"/>
    <property type="evidence" value="ECO:0007669"/>
    <property type="project" value="InterPro"/>
</dbReference>
<dbReference type="PRINTS" id="PR00359">
    <property type="entry name" value="BP450"/>
</dbReference>
<dbReference type="Proteomes" id="UP000236732">
    <property type="component" value="Unassembled WGS sequence"/>
</dbReference>
<dbReference type="Pfam" id="PF00067">
    <property type="entry name" value="p450"/>
    <property type="match status" value="1"/>
</dbReference>
<keyword evidence="2" id="KW-0408">Iron</keyword>
<gene>
    <name evidence="3" type="ORF">SAMN05444920_10988</name>
</gene>
<evidence type="ECO:0000313" key="3">
    <source>
        <dbReference type="EMBL" id="SEG95515.1"/>
    </source>
</evidence>
<dbReference type="GO" id="GO:0005506">
    <property type="term" value="F:iron ion binding"/>
    <property type="evidence" value="ECO:0007669"/>
    <property type="project" value="InterPro"/>
</dbReference>
<keyword evidence="2" id="KW-0560">Oxidoreductase</keyword>
<evidence type="ECO:0000256" key="1">
    <source>
        <dbReference type="ARBA" id="ARBA00010617"/>
    </source>
</evidence>
<dbReference type="Gene3D" id="1.10.630.10">
    <property type="entry name" value="Cytochrome P450"/>
    <property type="match status" value="1"/>
</dbReference>
<dbReference type="AlphaFoldDB" id="A0A1H6EFD3"/>
<dbReference type="RefSeq" id="WP_103959355.1">
    <property type="nucleotide sequence ID" value="NZ_FNVT01000009.1"/>
</dbReference>